<dbReference type="Proteomes" id="UP000593562">
    <property type="component" value="Unassembled WGS sequence"/>
</dbReference>
<dbReference type="PANTHER" id="PTHR47818:SF2">
    <property type="entry name" value="F-BOX DOMAIN-CONTAINING PROTEIN"/>
    <property type="match status" value="1"/>
</dbReference>
<dbReference type="EMBL" id="JAAARO010000017">
    <property type="protein sequence ID" value="KAF5732608.1"/>
    <property type="molecule type" value="Genomic_DNA"/>
</dbReference>
<name>A0A7J7CEP3_TRIWF</name>
<proteinExistence type="predicted"/>
<organism evidence="1 2">
    <name type="scientific">Tripterygium wilfordii</name>
    <name type="common">Thunder God vine</name>
    <dbReference type="NCBI Taxonomy" id="458696"/>
    <lineage>
        <taxon>Eukaryota</taxon>
        <taxon>Viridiplantae</taxon>
        <taxon>Streptophyta</taxon>
        <taxon>Embryophyta</taxon>
        <taxon>Tracheophyta</taxon>
        <taxon>Spermatophyta</taxon>
        <taxon>Magnoliopsida</taxon>
        <taxon>eudicotyledons</taxon>
        <taxon>Gunneridae</taxon>
        <taxon>Pentapetalae</taxon>
        <taxon>rosids</taxon>
        <taxon>fabids</taxon>
        <taxon>Celastrales</taxon>
        <taxon>Celastraceae</taxon>
        <taxon>Tripterygium</taxon>
    </lineage>
</organism>
<evidence type="ECO:0000313" key="2">
    <source>
        <dbReference type="Proteomes" id="UP000593562"/>
    </source>
</evidence>
<accession>A0A7J7CEP3</accession>
<evidence type="ECO:0000313" key="1">
    <source>
        <dbReference type="EMBL" id="KAF5732608.1"/>
    </source>
</evidence>
<keyword evidence="2" id="KW-1185">Reference proteome</keyword>
<dbReference type="SMART" id="SM00368">
    <property type="entry name" value="LRR_RI"/>
    <property type="match status" value="4"/>
</dbReference>
<dbReference type="Gene3D" id="3.80.10.10">
    <property type="entry name" value="Ribonuclease Inhibitor"/>
    <property type="match status" value="2"/>
</dbReference>
<dbReference type="PANTHER" id="PTHR47818">
    <property type="entry name" value="RNI-LIKE SUPERFAMILY PROTEIN"/>
    <property type="match status" value="1"/>
</dbReference>
<reference evidence="1 2" key="1">
    <citation type="journal article" date="2020" name="Nat. Commun.">
        <title>Genome of Tripterygium wilfordii and identification of cytochrome P450 involved in triptolide biosynthesis.</title>
        <authorList>
            <person name="Tu L."/>
            <person name="Su P."/>
            <person name="Zhang Z."/>
            <person name="Gao L."/>
            <person name="Wang J."/>
            <person name="Hu T."/>
            <person name="Zhou J."/>
            <person name="Zhang Y."/>
            <person name="Zhao Y."/>
            <person name="Liu Y."/>
            <person name="Song Y."/>
            <person name="Tong Y."/>
            <person name="Lu Y."/>
            <person name="Yang J."/>
            <person name="Xu C."/>
            <person name="Jia M."/>
            <person name="Peters R.J."/>
            <person name="Huang L."/>
            <person name="Gao W."/>
        </authorList>
    </citation>
    <scope>NUCLEOTIDE SEQUENCE [LARGE SCALE GENOMIC DNA]</scope>
    <source>
        <strain evidence="2">cv. XIE 37</strain>
        <tissue evidence="1">Leaf</tissue>
    </source>
</reference>
<sequence>MLRSPSLVSLVVKAIDRDLICGGDDLSDIYELPSELFDLLVASLCPMALEKLLSEMPFDVCNDNMPTSYFLKKDRKRGRNWNLNEAWKNLVKLRWPELSEIELDDWQQVYWETHLQNCLDEAAELALLPSFDGCISEIKISDRLLKYVGCLGYLTRLSCDYSTLSYHCEQFGYYARYLRLPSVLCVAQTCRLLRNSKLEILVLRWIRSKEHIDGLCKLLIQNSATLTTLEFIHCSLSSAFVNAIFSSLHRRSGQAQGIQDLSIKTSNFLEPSLVSLPLALATFLSSGRPLHSLKFSDNHLDQNCARMVLSALLDASSCLSILDLSENHIAGWLSNFCVRSSSGNLSSFGSDKYLKSLRELNLRQNDLNKDDADNLRCLFFHMPNLKILDISDNPIGDDGIRCLIPYFVEASVEGRFHLTEMNLQCCELSCEGVTQLLETLSTLKTPLRSLSLADNVLGSQVAGVLGNFLHTSIQVLDVGGIGLGSSGFQELLERITGELKLTKVNISKNHGGIGTAKFLSKLFSLAPELVKVNATYNFLPVESLPIICSGLKVAKGKLDYLDLRGNFWESQPAHASMFANFRHNGKPIVILESTPASNIPYDDDP</sequence>
<dbReference type="OrthoDB" id="120976at2759"/>
<dbReference type="SUPFAM" id="SSF52047">
    <property type="entry name" value="RNI-like"/>
    <property type="match status" value="1"/>
</dbReference>
<dbReference type="FunCoup" id="A0A7J7CEP3">
    <property type="interactions" value="26"/>
</dbReference>
<gene>
    <name evidence="1" type="ORF">HS088_TW17G00138</name>
</gene>
<dbReference type="Pfam" id="PF13516">
    <property type="entry name" value="LRR_6"/>
    <property type="match status" value="1"/>
</dbReference>
<dbReference type="AlphaFoldDB" id="A0A7J7CEP3"/>
<dbReference type="InterPro" id="IPR032675">
    <property type="entry name" value="LRR_dom_sf"/>
</dbReference>
<dbReference type="InterPro" id="IPR001611">
    <property type="entry name" value="Leu-rich_rpt"/>
</dbReference>
<protein>
    <submittedName>
        <fullName evidence="1">Uncharacterized protein</fullName>
    </submittedName>
</protein>
<comment type="caution">
    <text evidence="1">The sequence shown here is derived from an EMBL/GenBank/DDBJ whole genome shotgun (WGS) entry which is preliminary data.</text>
</comment>
<dbReference type="InParanoid" id="A0A7J7CEP3"/>